<protein>
    <submittedName>
        <fullName evidence="1">Uncharacterized protein</fullName>
    </submittedName>
</protein>
<accession>A0A0A9E6Y4</accession>
<proteinExistence type="predicted"/>
<reference evidence="1" key="1">
    <citation type="submission" date="2014-09" db="EMBL/GenBank/DDBJ databases">
        <authorList>
            <person name="Magalhaes I.L.F."/>
            <person name="Oliveira U."/>
            <person name="Santos F.R."/>
            <person name="Vidigal T.H.D.A."/>
            <person name="Brescovit A.D."/>
            <person name="Santos A.J."/>
        </authorList>
    </citation>
    <scope>NUCLEOTIDE SEQUENCE</scope>
    <source>
        <tissue evidence="1">Shoot tissue taken approximately 20 cm above the soil surface</tissue>
    </source>
</reference>
<dbReference type="EMBL" id="GBRH01206158">
    <property type="protein sequence ID" value="JAD91737.1"/>
    <property type="molecule type" value="Transcribed_RNA"/>
</dbReference>
<sequence length="36" mass="4142">MQLTILHHMKRNNFCTYSDASEAWPKPGGKLPVKEL</sequence>
<evidence type="ECO:0000313" key="1">
    <source>
        <dbReference type="EMBL" id="JAD91737.1"/>
    </source>
</evidence>
<reference evidence="1" key="2">
    <citation type="journal article" date="2015" name="Data Brief">
        <title>Shoot transcriptome of the giant reed, Arundo donax.</title>
        <authorList>
            <person name="Barrero R.A."/>
            <person name="Guerrero F.D."/>
            <person name="Moolhuijzen P."/>
            <person name="Goolsby J.A."/>
            <person name="Tidwell J."/>
            <person name="Bellgard S.E."/>
            <person name="Bellgard M.I."/>
        </authorList>
    </citation>
    <scope>NUCLEOTIDE SEQUENCE</scope>
    <source>
        <tissue evidence="1">Shoot tissue taken approximately 20 cm above the soil surface</tissue>
    </source>
</reference>
<organism evidence="1">
    <name type="scientific">Arundo donax</name>
    <name type="common">Giant reed</name>
    <name type="synonym">Donax arundinaceus</name>
    <dbReference type="NCBI Taxonomy" id="35708"/>
    <lineage>
        <taxon>Eukaryota</taxon>
        <taxon>Viridiplantae</taxon>
        <taxon>Streptophyta</taxon>
        <taxon>Embryophyta</taxon>
        <taxon>Tracheophyta</taxon>
        <taxon>Spermatophyta</taxon>
        <taxon>Magnoliopsida</taxon>
        <taxon>Liliopsida</taxon>
        <taxon>Poales</taxon>
        <taxon>Poaceae</taxon>
        <taxon>PACMAD clade</taxon>
        <taxon>Arundinoideae</taxon>
        <taxon>Arundineae</taxon>
        <taxon>Arundo</taxon>
    </lineage>
</organism>
<dbReference type="AlphaFoldDB" id="A0A0A9E6Y4"/>
<name>A0A0A9E6Y4_ARUDO</name>